<gene>
    <name evidence="1" type="ORF">A8806_110137</name>
</gene>
<evidence type="ECO:0000313" key="2">
    <source>
        <dbReference type="Proteomes" id="UP000245845"/>
    </source>
</evidence>
<organism evidence="1 2">
    <name type="scientific">Faecalicatena orotica</name>
    <dbReference type="NCBI Taxonomy" id="1544"/>
    <lineage>
        <taxon>Bacteria</taxon>
        <taxon>Bacillati</taxon>
        <taxon>Bacillota</taxon>
        <taxon>Clostridia</taxon>
        <taxon>Lachnospirales</taxon>
        <taxon>Lachnospiraceae</taxon>
        <taxon>Faecalicatena</taxon>
    </lineage>
</organism>
<sequence>MIYICNNTSKIDKLWGRFIKHLLQMQGEGITVEYVRKGEVILNGKQYKPFYRENTMSYDPIGWTYEDGQPYIVFTGYDIKPLIDYLLKGGV</sequence>
<dbReference type="EMBL" id="QGDL01000010">
    <property type="protein sequence ID" value="PWJ27962.1"/>
    <property type="molecule type" value="Genomic_DNA"/>
</dbReference>
<name>A0A2Y9BKT2_9FIRM</name>
<keyword evidence="2" id="KW-1185">Reference proteome</keyword>
<dbReference type="RefSeq" id="WP_109732318.1">
    <property type="nucleotide sequence ID" value="NZ_QGDL01000010.1"/>
</dbReference>
<reference evidence="1 2" key="1">
    <citation type="submission" date="2018-05" db="EMBL/GenBank/DDBJ databases">
        <title>The Hungate 1000. A catalogue of reference genomes from the rumen microbiome.</title>
        <authorList>
            <person name="Kelly W."/>
        </authorList>
    </citation>
    <scope>NUCLEOTIDE SEQUENCE [LARGE SCALE GENOMIC DNA]</scope>
    <source>
        <strain evidence="1 2">NLAE-zl-C242</strain>
    </source>
</reference>
<proteinExistence type="predicted"/>
<protein>
    <submittedName>
        <fullName evidence="1">Uncharacterized protein</fullName>
    </submittedName>
</protein>
<dbReference type="AlphaFoldDB" id="A0A2Y9BKT2"/>
<dbReference type="Proteomes" id="UP000245845">
    <property type="component" value="Unassembled WGS sequence"/>
</dbReference>
<accession>A0A2Y9BKT2</accession>
<evidence type="ECO:0000313" key="1">
    <source>
        <dbReference type="EMBL" id="PWJ27962.1"/>
    </source>
</evidence>
<dbReference type="OrthoDB" id="118459at2"/>
<comment type="caution">
    <text evidence="1">The sequence shown here is derived from an EMBL/GenBank/DDBJ whole genome shotgun (WGS) entry which is preliminary data.</text>
</comment>